<dbReference type="Gene3D" id="3.30.70.20">
    <property type="match status" value="2"/>
</dbReference>
<accession>A0A5J4S6L9</accession>
<proteinExistence type="predicted"/>
<dbReference type="Pfam" id="PF12838">
    <property type="entry name" value="Fer4_7"/>
    <property type="match status" value="1"/>
</dbReference>
<feature type="transmembrane region" description="Helical" evidence="1">
    <location>
        <begin position="6"/>
        <end position="22"/>
    </location>
</feature>
<dbReference type="SUPFAM" id="SSF54862">
    <property type="entry name" value="4Fe-4S ferredoxins"/>
    <property type="match status" value="1"/>
</dbReference>
<gene>
    <name evidence="3" type="ORF">EZS27_011268</name>
</gene>
<dbReference type="AlphaFoldDB" id="A0A5J4S6L9"/>
<organism evidence="3">
    <name type="scientific">termite gut metagenome</name>
    <dbReference type="NCBI Taxonomy" id="433724"/>
    <lineage>
        <taxon>unclassified sequences</taxon>
        <taxon>metagenomes</taxon>
        <taxon>organismal metagenomes</taxon>
    </lineage>
</organism>
<keyword evidence="1" id="KW-1133">Transmembrane helix</keyword>
<comment type="caution">
    <text evidence="3">The sequence shown here is derived from an EMBL/GenBank/DDBJ whole genome shotgun (WGS) entry which is preliminary data.</text>
</comment>
<keyword evidence="1" id="KW-0812">Transmembrane</keyword>
<evidence type="ECO:0000313" key="3">
    <source>
        <dbReference type="EMBL" id="KAA6340901.1"/>
    </source>
</evidence>
<evidence type="ECO:0000259" key="2">
    <source>
        <dbReference type="PROSITE" id="PS51379"/>
    </source>
</evidence>
<feature type="domain" description="4Fe-4S ferredoxin-type" evidence="2">
    <location>
        <begin position="29"/>
        <end position="58"/>
    </location>
</feature>
<dbReference type="PROSITE" id="PS51379">
    <property type="entry name" value="4FE4S_FER_2"/>
    <property type="match status" value="2"/>
</dbReference>
<keyword evidence="1" id="KW-0472">Membrane</keyword>
<sequence>MNIVWYIGGTIVALWAIGGIYRQKQGKNKVIHVVEDNCTGCQRCLKKCRYRVLEKVSDEKGAHVFVKNPNQCTACGDCLSACKFNALEIVKKQ</sequence>
<feature type="domain" description="4Fe-4S ferredoxin-type" evidence="2">
    <location>
        <begin position="62"/>
        <end position="92"/>
    </location>
</feature>
<dbReference type="InterPro" id="IPR017896">
    <property type="entry name" value="4Fe4S_Fe-S-bd"/>
</dbReference>
<protein>
    <submittedName>
        <fullName evidence="3">Electron transport complex subunit RsxB</fullName>
    </submittedName>
</protein>
<dbReference type="EMBL" id="SNRY01000425">
    <property type="protein sequence ID" value="KAA6340901.1"/>
    <property type="molecule type" value="Genomic_DNA"/>
</dbReference>
<name>A0A5J4S6L9_9ZZZZ</name>
<reference evidence="3" key="1">
    <citation type="submission" date="2019-03" db="EMBL/GenBank/DDBJ databases">
        <title>Single cell metagenomics reveals metabolic interactions within the superorganism composed of flagellate Streblomastix strix and complex community of Bacteroidetes bacteria on its surface.</title>
        <authorList>
            <person name="Treitli S.C."/>
            <person name="Kolisko M."/>
            <person name="Husnik F."/>
            <person name="Keeling P."/>
            <person name="Hampl V."/>
        </authorList>
    </citation>
    <scope>NUCLEOTIDE SEQUENCE</scope>
    <source>
        <strain evidence="3">STM</strain>
    </source>
</reference>
<evidence type="ECO:0000256" key="1">
    <source>
        <dbReference type="SAM" id="Phobius"/>
    </source>
</evidence>